<evidence type="ECO:0000256" key="1">
    <source>
        <dbReference type="SAM" id="Phobius"/>
    </source>
</evidence>
<name>A0A5C6AGH9_9BACT</name>
<feature type="transmembrane region" description="Helical" evidence="1">
    <location>
        <begin position="152"/>
        <end position="171"/>
    </location>
</feature>
<evidence type="ECO:0000313" key="3">
    <source>
        <dbReference type="Proteomes" id="UP000320176"/>
    </source>
</evidence>
<sequence>MVLTSDLTSSLGFCLPLFQTLAVPSSILEDMTRSAMLLLVSVCDCLAMRWDRRSVSSHLIGDDLRGRYVPSSFASPMTFPWRTPLAVGRVATGWLRMSPTPLGPSHHSGGSEAESSVVFPAVCSRCPASRPSLSKATPVRGVRAKKWTGKKMLLFILMPYFLPTHFFAHALCSLPQRGFGRSCWA</sequence>
<dbReference type="Proteomes" id="UP000320176">
    <property type="component" value="Unassembled WGS sequence"/>
</dbReference>
<protein>
    <submittedName>
        <fullName evidence="2">Uncharacterized protein</fullName>
    </submittedName>
</protein>
<evidence type="ECO:0000313" key="2">
    <source>
        <dbReference type="EMBL" id="TWT98295.1"/>
    </source>
</evidence>
<dbReference type="AlphaFoldDB" id="A0A5C6AGH9"/>
<keyword evidence="1" id="KW-0812">Transmembrane</keyword>
<dbReference type="EMBL" id="SJPN01000006">
    <property type="protein sequence ID" value="TWT98295.1"/>
    <property type="molecule type" value="Genomic_DNA"/>
</dbReference>
<gene>
    <name evidence="2" type="ORF">Pla52n_48060</name>
</gene>
<comment type="caution">
    <text evidence="2">The sequence shown here is derived from an EMBL/GenBank/DDBJ whole genome shotgun (WGS) entry which is preliminary data.</text>
</comment>
<keyword evidence="3" id="KW-1185">Reference proteome</keyword>
<keyword evidence="1" id="KW-0472">Membrane</keyword>
<organism evidence="2 3">
    <name type="scientific">Stieleria varia</name>
    <dbReference type="NCBI Taxonomy" id="2528005"/>
    <lineage>
        <taxon>Bacteria</taxon>
        <taxon>Pseudomonadati</taxon>
        <taxon>Planctomycetota</taxon>
        <taxon>Planctomycetia</taxon>
        <taxon>Pirellulales</taxon>
        <taxon>Pirellulaceae</taxon>
        <taxon>Stieleria</taxon>
    </lineage>
</organism>
<accession>A0A5C6AGH9</accession>
<keyword evidence="1" id="KW-1133">Transmembrane helix</keyword>
<proteinExistence type="predicted"/>
<reference evidence="2 3" key="1">
    <citation type="submission" date="2019-02" db="EMBL/GenBank/DDBJ databases">
        <title>Deep-cultivation of Planctomycetes and their phenomic and genomic characterization uncovers novel biology.</title>
        <authorList>
            <person name="Wiegand S."/>
            <person name="Jogler M."/>
            <person name="Boedeker C."/>
            <person name="Pinto D."/>
            <person name="Vollmers J."/>
            <person name="Rivas-Marin E."/>
            <person name="Kohn T."/>
            <person name="Peeters S.H."/>
            <person name="Heuer A."/>
            <person name="Rast P."/>
            <person name="Oberbeckmann S."/>
            <person name="Bunk B."/>
            <person name="Jeske O."/>
            <person name="Meyerdierks A."/>
            <person name="Storesund J.E."/>
            <person name="Kallscheuer N."/>
            <person name="Luecker S."/>
            <person name="Lage O.M."/>
            <person name="Pohl T."/>
            <person name="Merkel B.J."/>
            <person name="Hornburger P."/>
            <person name="Mueller R.-W."/>
            <person name="Bruemmer F."/>
            <person name="Labrenz M."/>
            <person name="Spormann A.M."/>
            <person name="Op Den Camp H."/>
            <person name="Overmann J."/>
            <person name="Amann R."/>
            <person name="Jetten M.S.M."/>
            <person name="Mascher T."/>
            <person name="Medema M.H."/>
            <person name="Devos D.P."/>
            <person name="Kaster A.-K."/>
            <person name="Ovreas L."/>
            <person name="Rohde M."/>
            <person name="Galperin M.Y."/>
            <person name="Jogler C."/>
        </authorList>
    </citation>
    <scope>NUCLEOTIDE SEQUENCE [LARGE SCALE GENOMIC DNA]</scope>
    <source>
        <strain evidence="2 3">Pla52n</strain>
    </source>
</reference>